<feature type="region of interest" description="Disordered" evidence="1">
    <location>
        <begin position="136"/>
        <end position="174"/>
    </location>
</feature>
<proteinExistence type="predicted"/>
<evidence type="ECO:0000313" key="3">
    <source>
        <dbReference type="Proteomes" id="UP000178912"/>
    </source>
</evidence>
<accession>A0A1E1KFJ0</accession>
<protein>
    <submittedName>
        <fullName evidence="2">Uncharacterized protein</fullName>
    </submittedName>
</protein>
<feature type="compositionally biased region" description="Polar residues" evidence="1">
    <location>
        <begin position="136"/>
        <end position="157"/>
    </location>
</feature>
<keyword evidence="3" id="KW-1185">Reference proteome</keyword>
<gene>
    <name evidence="2" type="ORF">RAG0_05129</name>
</gene>
<evidence type="ECO:0000313" key="2">
    <source>
        <dbReference type="EMBL" id="CZS95524.1"/>
    </source>
</evidence>
<name>A0A1E1KFJ0_9HELO</name>
<organism evidence="2 3">
    <name type="scientific">Rhynchosporium agropyri</name>
    <dbReference type="NCBI Taxonomy" id="914238"/>
    <lineage>
        <taxon>Eukaryota</taxon>
        <taxon>Fungi</taxon>
        <taxon>Dikarya</taxon>
        <taxon>Ascomycota</taxon>
        <taxon>Pezizomycotina</taxon>
        <taxon>Leotiomycetes</taxon>
        <taxon>Helotiales</taxon>
        <taxon>Ploettnerulaceae</taxon>
        <taxon>Rhynchosporium</taxon>
    </lineage>
</organism>
<dbReference type="Proteomes" id="UP000178912">
    <property type="component" value="Unassembled WGS sequence"/>
</dbReference>
<reference evidence="3" key="1">
    <citation type="submission" date="2016-03" db="EMBL/GenBank/DDBJ databases">
        <authorList>
            <person name="Guldener U."/>
        </authorList>
    </citation>
    <scope>NUCLEOTIDE SEQUENCE [LARGE SCALE GENOMIC DNA]</scope>
    <source>
        <strain evidence="3">04CH-RAC-A.6.1</strain>
    </source>
</reference>
<sequence>MSSTLTSRERHRGNRIFVAAHHMSAKDSDSGFTKSCKGLVETTSSKAVASVLLSHFESSLVFLYARHRLWGGRRTLCPPQCNENESKREKFNITDQKKLTSHQEILERECLCLVAQICLASPFPSSQGSFDVQWSSNRDCKASPSTTIRHPRSSSAETKPDVISLQFPPRDRDP</sequence>
<dbReference type="EMBL" id="FJUX01000022">
    <property type="protein sequence ID" value="CZS95524.1"/>
    <property type="molecule type" value="Genomic_DNA"/>
</dbReference>
<dbReference type="AlphaFoldDB" id="A0A1E1KFJ0"/>
<evidence type="ECO:0000256" key="1">
    <source>
        <dbReference type="SAM" id="MobiDB-lite"/>
    </source>
</evidence>